<dbReference type="PANTHER" id="PTHR31391:SF64">
    <property type="entry name" value="B3 DOMAIN-CONTAINING PROTEIN OS06G0112300"/>
    <property type="match status" value="1"/>
</dbReference>
<dbReference type="Pfam" id="PF02362">
    <property type="entry name" value="B3"/>
    <property type="match status" value="1"/>
</dbReference>
<evidence type="ECO:0000313" key="9">
    <source>
        <dbReference type="Proteomes" id="UP001187192"/>
    </source>
</evidence>
<dbReference type="InterPro" id="IPR015300">
    <property type="entry name" value="DNA-bd_pseudobarrel_sf"/>
</dbReference>
<dbReference type="PROSITE" id="PS50863">
    <property type="entry name" value="B3"/>
    <property type="match status" value="1"/>
</dbReference>
<feature type="compositionally biased region" description="Polar residues" evidence="6">
    <location>
        <begin position="54"/>
        <end position="75"/>
    </location>
</feature>
<sequence>MNSEQQLKLPKTVKQKKVGRNFGFSIALEKRRETETETIDSESLNLKAFKVEAQHSSQKMEQGSHSGSNASPVSNSEHDLDNEEIWTLSGNKHFFDLILAKTHLHPRYSLMLPAKIHPVLPSHTIPAVLIYGGKDWNLNCYGTKGSCKRFDGSWRKFAEDNNLKVGDACVFELIEYSSKKLVFRVQILRGDIPPELLQKIVGETKDSPIVIE</sequence>
<dbReference type="InterPro" id="IPR044837">
    <property type="entry name" value="REM16-like"/>
</dbReference>
<dbReference type="PANTHER" id="PTHR31391">
    <property type="entry name" value="B3 DOMAIN-CONTAINING PROTEIN OS11G0197600-RELATED"/>
    <property type="match status" value="1"/>
</dbReference>
<dbReference type="CDD" id="cd10017">
    <property type="entry name" value="B3_DNA"/>
    <property type="match status" value="1"/>
</dbReference>
<organism evidence="8 9">
    <name type="scientific">Ficus carica</name>
    <name type="common">Common fig</name>
    <dbReference type="NCBI Taxonomy" id="3494"/>
    <lineage>
        <taxon>Eukaryota</taxon>
        <taxon>Viridiplantae</taxon>
        <taxon>Streptophyta</taxon>
        <taxon>Embryophyta</taxon>
        <taxon>Tracheophyta</taxon>
        <taxon>Spermatophyta</taxon>
        <taxon>Magnoliopsida</taxon>
        <taxon>eudicotyledons</taxon>
        <taxon>Gunneridae</taxon>
        <taxon>Pentapetalae</taxon>
        <taxon>rosids</taxon>
        <taxon>fabids</taxon>
        <taxon>Rosales</taxon>
        <taxon>Moraceae</taxon>
        <taxon>Ficeae</taxon>
        <taxon>Ficus</taxon>
    </lineage>
</organism>
<dbReference type="GO" id="GO:0005634">
    <property type="term" value="C:nucleus"/>
    <property type="evidence" value="ECO:0007669"/>
    <property type="project" value="UniProtKB-SubCell"/>
</dbReference>
<dbReference type="GO" id="GO:0003677">
    <property type="term" value="F:DNA binding"/>
    <property type="evidence" value="ECO:0007669"/>
    <property type="project" value="UniProtKB-KW"/>
</dbReference>
<evidence type="ECO:0000256" key="6">
    <source>
        <dbReference type="SAM" id="MobiDB-lite"/>
    </source>
</evidence>
<evidence type="ECO:0000313" key="8">
    <source>
        <dbReference type="EMBL" id="GMN48576.1"/>
    </source>
</evidence>
<comment type="caution">
    <text evidence="8">The sequence shown here is derived from an EMBL/GenBank/DDBJ whole genome shotgun (WGS) entry which is preliminary data.</text>
</comment>
<dbReference type="AlphaFoldDB" id="A0AA88AUU0"/>
<protein>
    <recommendedName>
        <fullName evidence="7">TF-B3 domain-containing protein</fullName>
    </recommendedName>
</protein>
<evidence type="ECO:0000256" key="2">
    <source>
        <dbReference type="ARBA" id="ARBA00023015"/>
    </source>
</evidence>
<feature type="region of interest" description="Disordered" evidence="6">
    <location>
        <begin position="54"/>
        <end position="77"/>
    </location>
</feature>
<keyword evidence="4" id="KW-0804">Transcription</keyword>
<name>A0AA88AUU0_FICCA</name>
<keyword evidence="2" id="KW-0805">Transcription regulation</keyword>
<keyword evidence="5" id="KW-0539">Nucleus</keyword>
<accession>A0AA88AUU0</accession>
<evidence type="ECO:0000259" key="7">
    <source>
        <dbReference type="PROSITE" id="PS50863"/>
    </source>
</evidence>
<keyword evidence="9" id="KW-1185">Reference proteome</keyword>
<dbReference type="EMBL" id="BTGU01000028">
    <property type="protein sequence ID" value="GMN48576.1"/>
    <property type="molecule type" value="Genomic_DNA"/>
</dbReference>
<gene>
    <name evidence="8" type="ORF">TIFTF001_017743</name>
</gene>
<dbReference type="Gene3D" id="2.40.330.10">
    <property type="entry name" value="DNA-binding pseudobarrel domain"/>
    <property type="match status" value="1"/>
</dbReference>
<evidence type="ECO:0000256" key="1">
    <source>
        <dbReference type="ARBA" id="ARBA00004123"/>
    </source>
</evidence>
<reference evidence="8" key="1">
    <citation type="submission" date="2023-07" db="EMBL/GenBank/DDBJ databases">
        <title>draft genome sequence of fig (Ficus carica).</title>
        <authorList>
            <person name="Takahashi T."/>
            <person name="Nishimura K."/>
        </authorList>
    </citation>
    <scope>NUCLEOTIDE SEQUENCE</scope>
</reference>
<dbReference type="InterPro" id="IPR003340">
    <property type="entry name" value="B3_DNA-bd"/>
</dbReference>
<feature type="domain" description="TF-B3" evidence="7">
    <location>
        <begin position="95"/>
        <end position="191"/>
    </location>
</feature>
<dbReference type="SUPFAM" id="SSF101936">
    <property type="entry name" value="DNA-binding pseudobarrel domain"/>
    <property type="match status" value="1"/>
</dbReference>
<dbReference type="SMART" id="SM01019">
    <property type="entry name" value="B3"/>
    <property type="match status" value="1"/>
</dbReference>
<evidence type="ECO:0000256" key="3">
    <source>
        <dbReference type="ARBA" id="ARBA00023125"/>
    </source>
</evidence>
<proteinExistence type="predicted"/>
<keyword evidence="3" id="KW-0238">DNA-binding</keyword>
<evidence type="ECO:0000256" key="5">
    <source>
        <dbReference type="ARBA" id="ARBA00023242"/>
    </source>
</evidence>
<dbReference type="Proteomes" id="UP001187192">
    <property type="component" value="Unassembled WGS sequence"/>
</dbReference>
<evidence type="ECO:0000256" key="4">
    <source>
        <dbReference type="ARBA" id="ARBA00023163"/>
    </source>
</evidence>
<comment type="subcellular location">
    <subcellularLocation>
        <location evidence="1">Nucleus</location>
    </subcellularLocation>
</comment>